<reference evidence="2" key="1">
    <citation type="submission" date="2021-03" db="EMBL/GenBank/DDBJ databases">
        <authorList>
            <person name="Bekaert M."/>
        </authorList>
    </citation>
    <scope>NUCLEOTIDE SEQUENCE</scope>
</reference>
<proteinExistence type="predicted"/>
<keyword evidence="1" id="KW-1133">Transmembrane helix</keyword>
<dbReference type="OrthoDB" id="6112154at2759"/>
<dbReference type="EMBL" id="CAJPWZ010002517">
    <property type="protein sequence ID" value="CAG2239376.1"/>
    <property type="molecule type" value="Genomic_DNA"/>
</dbReference>
<comment type="caution">
    <text evidence="2">The sequence shown here is derived from an EMBL/GenBank/DDBJ whole genome shotgun (WGS) entry which is preliminary data.</text>
</comment>
<accession>A0A8S3UA84</accession>
<dbReference type="InterPro" id="IPR018247">
    <property type="entry name" value="EF_Hand_1_Ca_BS"/>
</dbReference>
<evidence type="ECO:0000313" key="2">
    <source>
        <dbReference type="EMBL" id="CAG2239376.1"/>
    </source>
</evidence>
<sequence>MYCPREPDRYIYFQWEHRSQFDEHIRYLDSSDDGILQLPDVKVSNRYQDTGFIYAMFRTAFLMIMDRFLQGRAYFESKGPPVFATNNENIQSFVKGSAAEVKVNVYSTSAIKCYNLTEISSKSLTLSDIDVEINSILLRESFHDAFITVNGTEISFVLKELNDHGPRTFNVTVCNSYGQESFVIHSKPTVNYSLGERALSSKAVIIIMVLLIIIAVLVVVMGLTYRHNSDIMTIVNTLDADNRNSFSVSAENSSGLSDNEISVSENYDDGYERPYTTLLTNDRVGDTHVYLNTHENSNEEFLNSMDNTACRHTIECEVHTYSLKKAKTNSLEDDDIEMVTMSNVENTSKETDGDIQRPYNDRKRNNVEYINLSLKQ</sequence>
<keyword evidence="1" id="KW-0812">Transmembrane</keyword>
<dbReference type="PROSITE" id="PS00018">
    <property type="entry name" value="EF_HAND_1"/>
    <property type="match status" value="1"/>
</dbReference>
<feature type="transmembrane region" description="Helical" evidence="1">
    <location>
        <begin position="203"/>
        <end position="225"/>
    </location>
</feature>
<gene>
    <name evidence="2" type="ORF">MEDL_51724</name>
</gene>
<keyword evidence="3" id="KW-1185">Reference proteome</keyword>
<dbReference type="Proteomes" id="UP000683360">
    <property type="component" value="Unassembled WGS sequence"/>
</dbReference>
<protein>
    <submittedName>
        <fullName evidence="2">Uncharacterized protein</fullName>
    </submittedName>
</protein>
<evidence type="ECO:0000313" key="3">
    <source>
        <dbReference type="Proteomes" id="UP000683360"/>
    </source>
</evidence>
<organism evidence="2 3">
    <name type="scientific">Mytilus edulis</name>
    <name type="common">Blue mussel</name>
    <dbReference type="NCBI Taxonomy" id="6550"/>
    <lineage>
        <taxon>Eukaryota</taxon>
        <taxon>Metazoa</taxon>
        <taxon>Spiralia</taxon>
        <taxon>Lophotrochozoa</taxon>
        <taxon>Mollusca</taxon>
        <taxon>Bivalvia</taxon>
        <taxon>Autobranchia</taxon>
        <taxon>Pteriomorphia</taxon>
        <taxon>Mytilida</taxon>
        <taxon>Mytiloidea</taxon>
        <taxon>Mytilidae</taxon>
        <taxon>Mytilinae</taxon>
        <taxon>Mytilus</taxon>
    </lineage>
</organism>
<keyword evidence="1" id="KW-0472">Membrane</keyword>
<dbReference type="AlphaFoldDB" id="A0A8S3UA84"/>
<name>A0A8S3UA84_MYTED</name>
<evidence type="ECO:0000256" key="1">
    <source>
        <dbReference type="SAM" id="Phobius"/>
    </source>
</evidence>